<comment type="pathway">
    <text evidence="4">Purine metabolism; AMP biosynthesis via salvage pathway; AMP from adenine: step 1/1.</text>
</comment>
<name>A0AAD6GBH5_9EURO</name>
<dbReference type="InterPro" id="IPR000836">
    <property type="entry name" value="PRTase_dom"/>
</dbReference>
<evidence type="ECO:0000256" key="9">
    <source>
        <dbReference type="ARBA" id="ARBA00022676"/>
    </source>
</evidence>
<dbReference type="NCBIfam" id="TIGR01090">
    <property type="entry name" value="apt"/>
    <property type="match status" value="1"/>
</dbReference>
<dbReference type="PANTHER" id="PTHR32315:SF3">
    <property type="entry name" value="ADENINE PHOSPHORIBOSYLTRANSFERASE"/>
    <property type="match status" value="1"/>
</dbReference>
<evidence type="ECO:0000259" key="12">
    <source>
        <dbReference type="Pfam" id="PF00156"/>
    </source>
</evidence>
<keyword evidence="8" id="KW-0963">Cytoplasm</keyword>
<evidence type="ECO:0000256" key="11">
    <source>
        <dbReference type="ARBA" id="ARBA00022726"/>
    </source>
</evidence>
<gene>
    <name evidence="13" type="ORF">N7494_008634</name>
</gene>
<keyword evidence="9" id="KW-0328">Glycosyltransferase</keyword>
<reference evidence="13 14" key="1">
    <citation type="journal article" date="2023" name="IMA Fungus">
        <title>Comparative genomic study of the Penicillium genus elucidates a diverse pangenome and 15 lateral gene transfer events.</title>
        <authorList>
            <person name="Petersen C."/>
            <person name="Sorensen T."/>
            <person name="Nielsen M.R."/>
            <person name="Sondergaard T.E."/>
            <person name="Sorensen J.L."/>
            <person name="Fitzpatrick D.A."/>
            <person name="Frisvad J.C."/>
            <person name="Nielsen K.L."/>
        </authorList>
    </citation>
    <scope>NUCLEOTIDE SEQUENCE [LARGE SCALE GENOMIC DNA]</scope>
    <source>
        <strain evidence="13 14">IBT 35679</strain>
    </source>
</reference>
<evidence type="ECO:0000256" key="1">
    <source>
        <dbReference type="ARBA" id="ARBA00000868"/>
    </source>
</evidence>
<comment type="function">
    <text evidence="2">Catalyzes a salvage reaction resulting in the formation of AMP, that is energically less costly than de novo synthesis.</text>
</comment>
<dbReference type="CDD" id="cd06223">
    <property type="entry name" value="PRTases_typeI"/>
    <property type="match status" value="1"/>
</dbReference>
<dbReference type="EC" id="2.4.2.7" evidence="7"/>
<dbReference type="InterPro" id="IPR005764">
    <property type="entry name" value="Ade_phspho_trans"/>
</dbReference>
<dbReference type="EMBL" id="JAQIZZ010000007">
    <property type="protein sequence ID" value="KAJ5532082.1"/>
    <property type="molecule type" value="Genomic_DNA"/>
</dbReference>
<organism evidence="13 14">
    <name type="scientific">Penicillium frequentans</name>
    <dbReference type="NCBI Taxonomy" id="3151616"/>
    <lineage>
        <taxon>Eukaryota</taxon>
        <taxon>Fungi</taxon>
        <taxon>Dikarya</taxon>
        <taxon>Ascomycota</taxon>
        <taxon>Pezizomycotina</taxon>
        <taxon>Eurotiomycetes</taxon>
        <taxon>Eurotiomycetidae</taxon>
        <taxon>Eurotiales</taxon>
        <taxon>Aspergillaceae</taxon>
        <taxon>Penicillium</taxon>
    </lineage>
</organism>
<dbReference type="HAMAP" id="MF_00004">
    <property type="entry name" value="Aden_phosphoribosyltr"/>
    <property type="match status" value="1"/>
</dbReference>
<dbReference type="GO" id="GO:0044209">
    <property type="term" value="P:AMP salvage"/>
    <property type="evidence" value="ECO:0007669"/>
    <property type="project" value="TreeGrafter"/>
</dbReference>
<dbReference type="NCBIfam" id="NF002636">
    <property type="entry name" value="PRK02304.1-5"/>
    <property type="match status" value="1"/>
</dbReference>
<dbReference type="GO" id="GO:0016208">
    <property type="term" value="F:AMP binding"/>
    <property type="evidence" value="ECO:0007669"/>
    <property type="project" value="TreeGrafter"/>
</dbReference>
<accession>A0AAD6GBH5</accession>
<dbReference type="GO" id="GO:0005737">
    <property type="term" value="C:cytoplasm"/>
    <property type="evidence" value="ECO:0007669"/>
    <property type="project" value="UniProtKB-SubCell"/>
</dbReference>
<dbReference type="GO" id="GO:0002055">
    <property type="term" value="F:adenine binding"/>
    <property type="evidence" value="ECO:0007669"/>
    <property type="project" value="TreeGrafter"/>
</dbReference>
<evidence type="ECO:0000256" key="2">
    <source>
        <dbReference type="ARBA" id="ARBA00003968"/>
    </source>
</evidence>
<keyword evidence="14" id="KW-1185">Reference proteome</keyword>
<comment type="catalytic activity">
    <reaction evidence="1">
        <text>AMP + diphosphate = 5-phospho-alpha-D-ribose 1-diphosphate + adenine</text>
        <dbReference type="Rhea" id="RHEA:16609"/>
        <dbReference type="ChEBI" id="CHEBI:16708"/>
        <dbReference type="ChEBI" id="CHEBI:33019"/>
        <dbReference type="ChEBI" id="CHEBI:58017"/>
        <dbReference type="ChEBI" id="CHEBI:456215"/>
        <dbReference type="EC" id="2.4.2.7"/>
    </reaction>
</comment>
<dbReference type="Pfam" id="PF00156">
    <property type="entry name" value="Pribosyltran"/>
    <property type="match status" value="1"/>
</dbReference>
<dbReference type="FunFam" id="3.40.50.2020:FF:000004">
    <property type="entry name" value="Adenine phosphoribosyltransferase"/>
    <property type="match status" value="1"/>
</dbReference>
<protein>
    <recommendedName>
        <fullName evidence="7">adenine phosphoribosyltransferase</fullName>
        <ecNumber evidence="7">2.4.2.7</ecNumber>
    </recommendedName>
</protein>
<comment type="caution">
    <text evidence="13">The sequence shown here is derived from an EMBL/GenBank/DDBJ whole genome shotgun (WGS) entry which is preliminary data.</text>
</comment>
<proteinExistence type="inferred from homology"/>
<feature type="domain" description="Phosphoribosyltransferase" evidence="12">
    <location>
        <begin position="66"/>
        <end position="175"/>
    </location>
</feature>
<comment type="similarity">
    <text evidence="5">Belongs to the purine/pyrimidine phosphoribosyltransferase family.</text>
</comment>
<dbReference type="SUPFAM" id="SSF53271">
    <property type="entry name" value="PRTase-like"/>
    <property type="match status" value="1"/>
</dbReference>
<dbReference type="Gene3D" id="3.40.50.2020">
    <property type="match status" value="1"/>
</dbReference>
<dbReference type="AlphaFoldDB" id="A0AAD6GBH5"/>
<evidence type="ECO:0000256" key="7">
    <source>
        <dbReference type="ARBA" id="ARBA00011893"/>
    </source>
</evidence>
<sequence length="206" mass="21966">MSQSTLPDASAQVSGHAASDSTSSAELASLKVALRSSLRQFPDFPTPGILFEDILPIFADVKLHEALIRSLELHVLANNGGQKPDVIVGLEARGFLIGPSLALRLGASFVPVRKQGKLPGPCITQGYEKEYGQDFFQMQSDAIKPGQKVIVVDDIIATGGSAYAAGEMIQKLGGELLSFLFILELEFLHGRDKLPAPTHTLLSGQA</sequence>
<evidence type="ECO:0000256" key="8">
    <source>
        <dbReference type="ARBA" id="ARBA00022490"/>
    </source>
</evidence>
<dbReference type="PANTHER" id="PTHR32315">
    <property type="entry name" value="ADENINE PHOSPHORIBOSYLTRANSFERASE"/>
    <property type="match status" value="1"/>
</dbReference>
<evidence type="ECO:0000256" key="3">
    <source>
        <dbReference type="ARBA" id="ARBA00004496"/>
    </source>
</evidence>
<evidence type="ECO:0000256" key="6">
    <source>
        <dbReference type="ARBA" id="ARBA00011738"/>
    </source>
</evidence>
<keyword evidence="11" id="KW-0660">Purine salvage</keyword>
<evidence type="ECO:0000313" key="13">
    <source>
        <dbReference type="EMBL" id="KAJ5532082.1"/>
    </source>
</evidence>
<dbReference type="GO" id="GO:0003999">
    <property type="term" value="F:adenine phosphoribosyltransferase activity"/>
    <property type="evidence" value="ECO:0007669"/>
    <property type="project" value="UniProtKB-EC"/>
</dbReference>
<dbReference type="GO" id="GO:0006168">
    <property type="term" value="P:adenine salvage"/>
    <property type="evidence" value="ECO:0007669"/>
    <property type="project" value="InterPro"/>
</dbReference>
<evidence type="ECO:0000313" key="14">
    <source>
        <dbReference type="Proteomes" id="UP001220324"/>
    </source>
</evidence>
<dbReference type="Proteomes" id="UP001220324">
    <property type="component" value="Unassembled WGS sequence"/>
</dbReference>
<dbReference type="InterPro" id="IPR029057">
    <property type="entry name" value="PRTase-like"/>
</dbReference>
<dbReference type="GO" id="GO:0006166">
    <property type="term" value="P:purine ribonucleoside salvage"/>
    <property type="evidence" value="ECO:0007669"/>
    <property type="project" value="UniProtKB-KW"/>
</dbReference>
<evidence type="ECO:0000256" key="10">
    <source>
        <dbReference type="ARBA" id="ARBA00022679"/>
    </source>
</evidence>
<comment type="subunit">
    <text evidence="6">Homodimer.</text>
</comment>
<keyword evidence="10 13" id="KW-0808">Transferase</keyword>
<evidence type="ECO:0000256" key="5">
    <source>
        <dbReference type="ARBA" id="ARBA00008391"/>
    </source>
</evidence>
<dbReference type="InterPro" id="IPR050054">
    <property type="entry name" value="UPRTase/APRTase"/>
</dbReference>
<evidence type="ECO:0000256" key="4">
    <source>
        <dbReference type="ARBA" id="ARBA00004659"/>
    </source>
</evidence>
<comment type="subcellular location">
    <subcellularLocation>
        <location evidence="3">Cytoplasm</location>
    </subcellularLocation>
</comment>